<dbReference type="Pfam" id="PF00334">
    <property type="entry name" value="NDK"/>
    <property type="match status" value="1"/>
</dbReference>
<feature type="domain" description="Nucleoside diphosphate kinase-like" evidence="2">
    <location>
        <begin position="88"/>
        <end position="228"/>
    </location>
</feature>
<accession>M7CIP2</accession>
<proteinExistence type="inferred from homology"/>
<dbReference type="Gene3D" id="3.30.70.141">
    <property type="entry name" value="Nucleoside diphosphate kinase-like domain"/>
    <property type="match status" value="1"/>
</dbReference>
<keyword evidence="3" id="KW-0418">Kinase</keyword>
<keyword evidence="4" id="KW-1185">Reference proteome</keyword>
<name>M7CIP2_CHEMY</name>
<dbReference type="SMART" id="SM00562">
    <property type="entry name" value="NDK"/>
    <property type="match status" value="1"/>
</dbReference>
<dbReference type="InterPro" id="IPR051766">
    <property type="entry name" value="TXND_domain-containing"/>
</dbReference>
<comment type="caution">
    <text evidence="1">Lacks conserved residue(s) required for the propagation of feature annotation.</text>
</comment>
<sequence length="354" mass="39412">MSSPALICALRRVSAFGVLAETLKKLTLLGDKTSTNTSDLQRVMALTPEMAFRQAVLFFTEKEFIAGGETRRGHAEPLFTYMQAGAQLLCTVLLIKPGVWAHSLARILRKLDLEKFSLVGMKHISLKPDIVLGLLSSEAKQEPAILEAHCSYLTSGSSLVLCLQRQNAVKKLVDLLGPEDPTLAQTLDPCFWRAQYGASSVQNGFYGSRSYHAAVRDMKLFFPEGLCCADSRVLKEEEHSLLDGACLVVAAQRDNAIICFESLLDSYMHLASSDGSVVPRTWQSPRMRVITQHNRPIHRCAVDNTIRILLLLNGHTRMLENYQIFKNTLAEELLCCLFDSLTSNSFFRIETLDA</sequence>
<evidence type="ECO:0000313" key="3">
    <source>
        <dbReference type="EMBL" id="EMP40837.1"/>
    </source>
</evidence>
<dbReference type="Proteomes" id="UP000031443">
    <property type="component" value="Unassembled WGS sequence"/>
</dbReference>
<evidence type="ECO:0000256" key="1">
    <source>
        <dbReference type="PROSITE-ProRule" id="PRU00706"/>
    </source>
</evidence>
<dbReference type="SUPFAM" id="SSF54919">
    <property type="entry name" value="Nucleoside diphosphate kinase, NDK"/>
    <property type="match status" value="1"/>
</dbReference>
<gene>
    <name evidence="3" type="ORF">UY3_01963</name>
</gene>
<keyword evidence="3" id="KW-0808">Transferase</keyword>
<dbReference type="PROSITE" id="PS51374">
    <property type="entry name" value="NDPK_LIKE"/>
    <property type="match status" value="1"/>
</dbReference>
<evidence type="ECO:0000259" key="2">
    <source>
        <dbReference type="SMART" id="SM00562"/>
    </source>
</evidence>
<protein>
    <submittedName>
        <fullName evidence="3">Nucleoside diphosphate kinase</fullName>
    </submittedName>
</protein>
<dbReference type="GO" id="GO:0016301">
    <property type="term" value="F:kinase activity"/>
    <property type="evidence" value="ECO:0007669"/>
    <property type="project" value="UniProtKB-KW"/>
</dbReference>
<comment type="similarity">
    <text evidence="1">Belongs to the NDK family.</text>
</comment>
<dbReference type="InterPro" id="IPR034907">
    <property type="entry name" value="NDK-like_dom"/>
</dbReference>
<dbReference type="AlphaFoldDB" id="M7CIP2"/>
<dbReference type="PANTHER" id="PTHR46135:SF4">
    <property type="entry name" value="DYNEIN AXONEMAL ASSEMBLY FACTOR 8"/>
    <property type="match status" value="1"/>
</dbReference>
<dbReference type="EMBL" id="KB503068">
    <property type="protein sequence ID" value="EMP40837.1"/>
    <property type="molecule type" value="Genomic_DNA"/>
</dbReference>
<dbReference type="PANTHER" id="PTHR46135">
    <property type="entry name" value="NME/NM23 FAMILY MEMBER 8"/>
    <property type="match status" value="1"/>
</dbReference>
<dbReference type="InterPro" id="IPR036850">
    <property type="entry name" value="NDK-like_dom_sf"/>
</dbReference>
<evidence type="ECO:0000313" key="4">
    <source>
        <dbReference type="Proteomes" id="UP000031443"/>
    </source>
</evidence>
<organism evidence="3 4">
    <name type="scientific">Chelonia mydas</name>
    <name type="common">Green sea-turtle</name>
    <name type="synonym">Chelonia agassizi</name>
    <dbReference type="NCBI Taxonomy" id="8469"/>
    <lineage>
        <taxon>Eukaryota</taxon>
        <taxon>Metazoa</taxon>
        <taxon>Chordata</taxon>
        <taxon>Craniata</taxon>
        <taxon>Vertebrata</taxon>
        <taxon>Euteleostomi</taxon>
        <taxon>Archelosauria</taxon>
        <taxon>Testudinata</taxon>
        <taxon>Testudines</taxon>
        <taxon>Cryptodira</taxon>
        <taxon>Durocryptodira</taxon>
        <taxon>Americhelydia</taxon>
        <taxon>Chelonioidea</taxon>
        <taxon>Cheloniidae</taxon>
        <taxon>Chelonia</taxon>
    </lineage>
</organism>
<reference evidence="4" key="1">
    <citation type="journal article" date="2013" name="Nat. Genet.">
        <title>The draft genomes of soft-shell turtle and green sea turtle yield insights into the development and evolution of the turtle-specific body plan.</title>
        <authorList>
            <person name="Wang Z."/>
            <person name="Pascual-Anaya J."/>
            <person name="Zadissa A."/>
            <person name="Li W."/>
            <person name="Niimura Y."/>
            <person name="Huang Z."/>
            <person name="Li C."/>
            <person name="White S."/>
            <person name="Xiong Z."/>
            <person name="Fang D."/>
            <person name="Wang B."/>
            <person name="Ming Y."/>
            <person name="Chen Y."/>
            <person name="Zheng Y."/>
            <person name="Kuraku S."/>
            <person name="Pignatelli M."/>
            <person name="Herrero J."/>
            <person name="Beal K."/>
            <person name="Nozawa M."/>
            <person name="Li Q."/>
            <person name="Wang J."/>
            <person name="Zhang H."/>
            <person name="Yu L."/>
            <person name="Shigenobu S."/>
            <person name="Wang J."/>
            <person name="Liu J."/>
            <person name="Flicek P."/>
            <person name="Searle S."/>
            <person name="Wang J."/>
            <person name="Kuratani S."/>
            <person name="Yin Y."/>
            <person name="Aken B."/>
            <person name="Zhang G."/>
            <person name="Irie N."/>
        </authorList>
    </citation>
    <scope>NUCLEOTIDE SEQUENCE [LARGE SCALE GENOMIC DNA]</scope>
</reference>